<evidence type="ECO:0000259" key="10">
    <source>
        <dbReference type="PROSITE" id="PS50893"/>
    </source>
</evidence>
<dbReference type="OrthoDB" id="121502at2157"/>
<geneLocation type="plasmid" evidence="12">
    <name>pR1SE2</name>
</geneLocation>
<dbReference type="EMBL" id="KX906370">
    <property type="protein sequence ID" value="ASK38306.1"/>
    <property type="molecule type" value="Genomic_DNA"/>
</dbReference>
<dbReference type="SUPFAM" id="SSF90123">
    <property type="entry name" value="ABC transporter transmembrane region"/>
    <property type="match status" value="1"/>
</dbReference>
<dbReference type="InterPro" id="IPR011527">
    <property type="entry name" value="ABC1_TM_dom"/>
</dbReference>
<dbReference type="InterPro" id="IPR017871">
    <property type="entry name" value="ABC_transporter-like_CS"/>
</dbReference>
<dbReference type="CDD" id="cd18565">
    <property type="entry name" value="ABC_6TM_exporter_like"/>
    <property type="match status" value="1"/>
</dbReference>
<dbReference type="InterPro" id="IPR027417">
    <property type="entry name" value="P-loop_NTPase"/>
</dbReference>
<dbReference type="Pfam" id="PF00005">
    <property type="entry name" value="ABC_tran"/>
    <property type="match status" value="1"/>
</dbReference>
<keyword evidence="7 9" id="KW-1133">Transmembrane helix</keyword>
<keyword evidence="3" id="KW-1003">Cell membrane</keyword>
<dbReference type="FunFam" id="3.40.50.300:FF:000221">
    <property type="entry name" value="Multidrug ABC transporter ATP-binding protein"/>
    <property type="match status" value="1"/>
</dbReference>
<keyword evidence="2" id="KW-0813">Transport</keyword>
<keyword evidence="12" id="KW-0614">Plasmid</keyword>
<feature type="transmembrane region" description="Helical" evidence="9">
    <location>
        <begin position="195"/>
        <end position="215"/>
    </location>
</feature>
<dbReference type="InterPro" id="IPR003593">
    <property type="entry name" value="AAA+_ATPase"/>
</dbReference>
<evidence type="ECO:0000256" key="9">
    <source>
        <dbReference type="SAM" id="Phobius"/>
    </source>
</evidence>
<evidence type="ECO:0000259" key="11">
    <source>
        <dbReference type="PROSITE" id="PS50929"/>
    </source>
</evidence>
<keyword evidence="6 12" id="KW-0067">ATP-binding</keyword>
<evidence type="ECO:0000256" key="5">
    <source>
        <dbReference type="ARBA" id="ARBA00022741"/>
    </source>
</evidence>
<evidence type="ECO:0000313" key="12">
    <source>
        <dbReference type="EMBL" id="ASK38306.1"/>
    </source>
</evidence>
<dbReference type="InterPro" id="IPR036640">
    <property type="entry name" value="ABC1_TM_sf"/>
</dbReference>
<accession>A0A220SX65</accession>
<feature type="domain" description="ABC transmembrane type-1" evidence="11">
    <location>
        <begin position="38"/>
        <end position="343"/>
    </location>
</feature>
<name>A0A220SX65_9EURY</name>
<proteinExistence type="predicted"/>
<feature type="transmembrane region" description="Helical" evidence="9">
    <location>
        <begin position="36"/>
        <end position="62"/>
    </location>
</feature>
<dbReference type="Gene3D" id="3.40.50.300">
    <property type="entry name" value="P-loop containing nucleotide triphosphate hydrolases"/>
    <property type="match status" value="1"/>
</dbReference>
<dbReference type="PROSITE" id="PS50929">
    <property type="entry name" value="ABC_TM1F"/>
    <property type="match status" value="1"/>
</dbReference>
<evidence type="ECO:0000256" key="8">
    <source>
        <dbReference type="ARBA" id="ARBA00023136"/>
    </source>
</evidence>
<dbReference type="GO" id="GO:0140359">
    <property type="term" value="F:ABC-type transporter activity"/>
    <property type="evidence" value="ECO:0007669"/>
    <property type="project" value="InterPro"/>
</dbReference>
<dbReference type="PROSITE" id="PS00211">
    <property type="entry name" value="ABC_TRANSPORTER_1"/>
    <property type="match status" value="1"/>
</dbReference>
<dbReference type="GO" id="GO:0005524">
    <property type="term" value="F:ATP binding"/>
    <property type="evidence" value="ECO:0007669"/>
    <property type="project" value="UniProtKB-KW"/>
</dbReference>
<organism evidence="12">
    <name type="scientific">Halorubrum lacusprofundi</name>
    <dbReference type="NCBI Taxonomy" id="2247"/>
    <lineage>
        <taxon>Archaea</taxon>
        <taxon>Methanobacteriati</taxon>
        <taxon>Methanobacteriota</taxon>
        <taxon>Stenosarchaea group</taxon>
        <taxon>Halobacteria</taxon>
        <taxon>Halobacteriales</taxon>
        <taxon>Haloferacaceae</taxon>
        <taxon>Halorubrum</taxon>
    </lineage>
</organism>
<dbReference type="InterPro" id="IPR039421">
    <property type="entry name" value="Type_1_exporter"/>
</dbReference>
<dbReference type="SUPFAM" id="SSF52540">
    <property type="entry name" value="P-loop containing nucleoside triphosphate hydrolases"/>
    <property type="match status" value="1"/>
</dbReference>
<keyword evidence="5" id="KW-0547">Nucleotide-binding</keyword>
<evidence type="ECO:0000256" key="2">
    <source>
        <dbReference type="ARBA" id="ARBA00022448"/>
    </source>
</evidence>
<dbReference type="SMART" id="SM00382">
    <property type="entry name" value="AAA"/>
    <property type="match status" value="1"/>
</dbReference>
<dbReference type="GO" id="GO:0005886">
    <property type="term" value="C:plasma membrane"/>
    <property type="evidence" value="ECO:0007669"/>
    <property type="project" value="UniProtKB-SubCell"/>
</dbReference>
<feature type="transmembrane region" description="Helical" evidence="9">
    <location>
        <begin position="90"/>
        <end position="110"/>
    </location>
</feature>
<dbReference type="Gene3D" id="1.20.1560.10">
    <property type="entry name" value="ABC transporter type 1, transmembrane domain"/>
    <property type="match status" value="1"/>
</dbReference>
<sequence length="645" mass="70985">MGTGREQLVDRSNKPNSWSENPIWRLYTEYSAGRRYAVVGAIATIFGRVFGLVPAFVIGLAVDAIFLAERPYALPLVPEGLIPGTNVEQLYFSIAILLGATAAGAVASWIEDWGWSVFAQRIQRNLRVDAYERLQDLELAYFTSRRTGDLMSVLNNDVNALETFLEDGLSATLWIAATVVGIGLILVGLNVPLTVVTLLPIPLLAAFTLLFTRLIEPRYLSIREEIGDLNSRLENNVSGIEVIKSEGAEQFETERVAEASDEYLAANLSAIKVRITYFPGLNVISGVGFAITFLVGGLWVLGRPVFGLTGALTPGAFVTFVIYAQQFLWPIIRLGDVVDDYERAKAAGSRVQDVLSRDPTVRDRPDARSLEVDEGAVTYDDVQFAYAGETVLTDVDFAVEGGTTVGVVGPTGAGKSTLLKLLPRLYDVDNGAVRIDGHDVRDVTLRSLRRSIGYVSQEPFLFFGTVRENIRYGTFDATDNDIERAARRAQAHEFIENLPDGYETLVGERGVKLSGGQRQRLALARTMLKDPAILVLDEATSAVDTETEALIQDRLAEFAADRTTFVIAHRLSTVRTADRILVLDDGQVVEDGTHEGLLERDGLYANFWRVQTGDIASLPREFLERALRRQAVIDLDDEGDEERSS</sequence>
<evidence type="ECO:0000256" key="4">
    <source>
        <dbReference type="ARBA" id="ARBA00022692"/>
    </source>
</evidence>
<evidence type="ECO:0000256" key="6">
    <source>
        <dbReference type="ARBA" id="ARBA00022840"/>
    </source>
</evidence>
<dbReference type="Pfam" id="PF00664">
    <property type="entry name" value="ABC_membrane"/>
    <property type="match status" value="1"/>
</dbReference>
<dbReference type="PROSITE" id="PS50893">
    <property type="entry name" value="ABC_TRANSPORTER_2"/>
    <property type="match status" value="1"/>
</dbReference>
<protein>
    <submittedName>
        <fullName evidence="12">Multidrug export ATP-binding/permease protein</fullName>
    </submittedName>
</protein>
<keyword evidence="8 9" id="KW-0472">Membrane</keyword>
<feature type="transmembrane region" description="Helical" evidence="9">
    <location>
        <begin position="171"/>
        <end position="189"/>
    </location>
</feature>
<evidence type="ECO:0000256" key="1">
    <source>
        <dbReference type="ARBA" id="ARBA00004651"/>
    </source>
</evidence>
<reference evidence="12" key="1">
    <citation type="submission" date="2016-09" db="EMBL/GenBank/DDBJ databases">
        <title>A plasmid goes viral.</title>
        <authorList>
            <person name="Erdmann S."/>
            <person name="Tschitschko B."/>
            <person name="Cavicchioli R."/>
        </authorList>
    </citation>
    <scope>NUCLEOTIDE SEQUENCE</scope>
    <source>
        <strain evidence="12">HLS1</strain>
        <plasmid evidence="12">pR1SE2</plasmid>
    </source>
</reference>
<keyword evidence="4 9" id="KW-0812">Transmembrane</keyword>
<dbReference type="PANTHER" id="PTHR24221:SF654">
    <property type="entry name" value="ATP-BINDING CASSETTE SUB-FAMILY B MEMBER 6"/>
    <property type="match status" value="1"/>
</dbReference>
<dbReference type="InterPro" id="IPR003439">
    <property type="entry name" value="ABC_transporter-like_ATP-bd"/>
</dbReference>
<dbReference type="PANTHER" id="PTHR24221">
    <property type="entry name" value="ATP-BINDING CASSETTE SUB-FAMILY B"/>
    <property type="match status" value="1"/>
</dbReference>
<evidence type="ECO:0000256" key="3">
    <source>
        <dbReference type="ARBA" id="ARBA00022475"/>
    </source>
</evidence>
<dbReference type="AlphaFoldDB" id="A0A220SX65"/>
<evidence type="ECO:0000256" key="7">
    <source>
        <dbReference type="ARBA" id="ARBA00022989"/>
    </source>
</evidence>
<dbReference type="GO" id="GO:0016887">
    <property type="term" value="F:ATP hydrolysis activity"/>
    <property type="evidence" value="ECO:0007669"/>
    <property type="project" value="InterPro"/>
</dbReference>
<dbReference type="RefSeq" id="WP_088901341.1">
    <property type="nucleotide sequence ID" value="NZ_JAJNEG010000030.1"/>
</dbReference>
<feature type="domain" description="ABC transporter" evidence="10">
    <location>
        <begin position="377"/>
        <end position="610"/>
    </location>
</feature>
<comment type="subcellular location">
    <subcellularLocation>
        <location evidence="1">Cell membrane</location>
        <topology evidence="1">Multi-pass membrane protein</topology>
    </subcellularLocation>
</comment>
<feature type="transmembrane region" description="Helical" evidence="9">
    <location>
        <begin position="277"/>
        <end position="299"/>
    </location>
</feature>